<dbReference type="PANTHER" id="PTHR43344">
    <property type="entry name" value="PHOSPHOSERINE PHOSPHATASE"/>
    <property type="match status" value="1"/>
</dbReference>
<protein>
    <submittedName>
        <fullName evidence="2">Haloacid dehalogenase-like hydrolase</fullName>
    </submittedName>
</protein>
<dbReference type="Proteomes" id="UP000483362">
    <property type="component" value="Unassembled WGS sequence"/>
</dbReference>
<feature type="transmembrane region" description="Helical" evidence="1">
    <location>
        <begin position="34"/>
        <end position="53"/>
    </location>
</feature>
<evidence type="ECO:0000256" key="1">
    <source>
        <dbReference type="SAM" id="Phobius"/>
    </source>
</evidence>
<evidence type="ECO:0000313" key="3">
    <source>
        <dbReference type="Proteomes" id="UP000483362"/>
    </source>
</evidence>
<comment type="caution">
    <text evidence="2">The sequence shown here is derived from an EMBL/GenBank/DDBJ whole genome shotgun (WGS) entry which is preliminary data.</text>
</comment>
<dbReference type="AlphaFoldDB" id="A0A6L5XAU8"/>
<dbReference type="Gene3D" id="3.40.50.1000">
    <property type="entry name" value="HAD superfamily/HAD-like"/>
    <property type="match status" value="1"/>
</dbReference>
<dbReference type="EMBL" id="VULT01000009">
    <property type="protein sequence ID" value="MSS17490.1"/>
    <property type="molecule type" value="Genomic_DNA"/>
</dbReference>
<organism evidence="2 3">
    <name type="scientific">Sodaliphilus pleomorphus</name>
    <dbReference type="NCBI Taxonomy" id="2606626"/>
    <lineage>
        <taxon>Bacteria</taxon>
        <taxon>Pseudomonadati</taxon>
        <taxon>Bacteroidota</taxon>
        <taxon>Bacteroidia</taxon>
        <taxon>Bacteroidales</taxon>
        <taxon>Muribaculaceae</taxon>
        <taxon>Sodaliphilus</taxon>
    </lineage>
</organism>
<sequence length="202" mass="23258">MTAATVHAFDFDGTLTCNDTFLEFIIYDKGMARFLWGFMVNSPWIVLMLLRLYPNWKAKERVFSHFYKGTPLDDFDRRCRKFGASKKSRIMRPAGLKCVTQALEAGQRVLVVSASIENWVRAFFTPHPGLTILGTQVEVAGGRLTGRFLTKNCYGQEKVRRVMQVLPQRDNYILVAYGDSRGDKELLDYADVRHYKPFREGK</sequence>
<evidence type="ECO:0000313" key="2">
    <source>
        <dbReference type="EMBL" id="MSS17490.1"/>
    </source>
</evidence>
<dbReference type="GO" id="GO:0016787">
    <property type="term" value="F:hydrolase activity"/>
    <property type="evidence" value="ECO:0007669"/>
    <property type="project" value="UniProtKB-KW"/>
</dbReference>
<keyword evidence="1" id="KW-0472">Membrane</keyword>
<keyword evidence="1" id="KW-1133">Transmembrane helix</keyword>
<accession>A0A6L5XAU8</accession>
<dbReference type="InterPro" id="IPR023214">
    <property type="entry name" value="HAD_sf"/>
</dbReference>
<dbReference type="RefSeq" id="WP_154328668.1">
    <property type="nucleotide sequence ID" value="NZ_CP045696.1"/>
</dbReference>
<dbReference type="InterPro" id="IPR036412">
    <property type="entry name" value="HAD-like_sf"/>
</dbReference>
<keyword evidence="1" id="KW-0812">Transmembrane</keyword>
<dbReference type="InterPro" id="IPR050582">
    <property type="entry name" value="HAD-like_SerB"/>
</dbReference>
<dbReference type="Pfam" id="PF12710">
    <property type="entry name" value="HAD"/>
    <property type="match status" value="1"/>
</dbReference>
<dbReference type="Gene3D" id="1.20.1440.100">
    <property type="entry name" value="SG protein - dephosphorylation function"/>
    <property type="match status" value="1"/>
</dbReference>
<keyword evidence="3" id="KW-1185">Reference proteome</keyword>
<gene>
    <name evidence="2" type="ORF">FYJ29_06945</name>
</gene>
<dbReference type="NCBIfam" id="TIGR01488">
    <property type="entry name" value="HAD-SF-IB"/>
    <property type="match status" value="1"/>
</dbReference>
<proteinExistence type="predicted"/>
<name>A0A6L5XAU8_9BACT</name>
<keyword evidence="2" id="KW-0378">Hydrolase</keyword>
<reference evidence="2 3" key="1">
    <citation type="submission" date="2019-08" db="EMBL/GenBank/DDBJ databases">
        <title>In-depth cultivation of the pig gut microbiome towards novel bacterial diversity and tailored functional studies.</title>
        <authorList>
            <person name="Wylensek D."/>
            <person name="Hitch T.C.A."/>
            <person name="Clavel T."/>
        </authorList>
    </citation>
    <scope>NUCLEOTIDE SEQUENCE [LARGE SCALE GENOMIC DNA]</scope>
    <source>
        <strain evidence="2 3">Oil-RF-744-WCA-WT-10</strain>
    </source>
</reference>
<dbReference type="SUPFAM" id="SSF56784">
    <property type="entry name" value="HAD-like"/>
    <property type="match status" value="1"/>
</dbReference>